<evidence type="ECO:0000313" key="1">
    <source>
        <dbReference type="EMBL" id="CAD8894709.1"/>
    </source>
</evidence>
<sequence length="114" mass="13392">MTPLLGKGVHDNLNTNDRGKWKGGCSYHQFYTKKRTGRYKHYENMKLLRDQDELLHKITSMEKQIEAAEKKTTSAIRSFIISSNLQVQRDINSKIDKIMAILERIEMDNESKKY</sequence>
<dbReference type="AlphaFoldDB" id="A0A7S1BQ83"/>
<dbReference type="EMBL" id="HBFR01030179">
    <property type="protein sequence ID" value="CAD8894709.1"/>
    <property type="molecule type" value="Transcribed_RNA"/>
</dbReference>
<organism evidence="1">
    <name type="scientific">Corethron hystrix</name>
    <dbReference type="NCBI Taxonomy" id="216773"/>
    <lineage>
        <taxon>Eukaryota</taxon>
        <taxon>Sar</taxon>
        <taxon>Stramenopiles</taxon>
        <taxon>Ochrophyta</taxon>
        <taxon>Bacillariophyta</taxon>
        <taxon>Coscinodiscophyceae</taxon>
        <taxon>Corethrophycidae</taxon>
        <taxon>Corethrales</taxon>
        <taxon>Corethraceae</taxon>
        <taxon>Corethron</taxon>
    </lineage>
</organism>
<gene>
    <name evidence="1" type="ORF">CHYS00102_LOCUS21923</name>
</gene>
<proteinExistence type="predicted"/>
<reference evidence="1" key="1">
    <citation type="submission" date="2021-01" db="EMBL/GenBank/DDBJ databases">
        <authorList>
            <person name="Corre E."/>
            <person name="Pelletier E."/>
            <person name="Niang G."/>
            <person name="Scheremetjew M."/>
            <person name="Finn R."/>
            <person name="Kale V."/>
            <person name="Holt S."/>
            <person name="Cochrane G."/>
            <person name="Meng A."/>
            <person name="Brown T."/>
            <person name="Cohen L."/>
        </authorList>
    </citation>
    <scope>NUCLEOTIDE SEQUENCE</scope>
    <source>
        <strain evidence="1">308</strain>
    </source>
</reference>
<accession>A0A7S1BQ83</accession>
<name>A0A7S1BQ83_9STRA</name>
<protein>
    <submittedName>
        <fullName evidence="1">Uncharacterized protein</fullName>
    </submittedName>
</protein>